<dbReference type="Proteomes" id="UP001229251">
    <property type="component" value="Unassembled WGS sequence"/>
</dbReference>
<reference evidence="2" key="1">
    <citation type="submission" date="2023-05" db="EMBL/GenBank/DDBJ databases">
        <title>Cataloging the Phylogenetic Diversity of Human Bladder Bacteria.</title>
        <authorList>
            <person name="Du J."/>
        </authorList>
    </citation>
    <scope>NUCLEOTIDE SEQUENCE</scope>
    <source>
        <strain evidence="2">UMB1231</strain>
    </source>
</reference>
<dbReference type="AlphaFoldDB" id="A0AAJ1Q5L4"/>
<evidence type="ECO:0000256" key="1">
    <source>
        <dbReference type="SAM" id="MobiDB-lite"/>
    </source>
</evidence>
<evidence type="ECO:0000313" key="2">
    <source>
        <dbReference type="EMBL" id="MDK7187179.1"/>
    </source>
</evidence>
<gene>
    <name evidence="2" type="ORF">QP433_04210</name>
</gene>
<evidence type="ECO:0000313" key="3">
    <source>
        <dbReference type="Proteomes" id="UP001229251"/>
    </source>
</evidence>
<name>A0AAJ1Q5L4_9LACT</name>
<sequence length="153" mass="17194">MNNLLVILFFLAYAFVKGRHLKQTDDSSPVRKSESKVKEPALKATKRSKRAQTSQIATSERLVKHAAAKRKNNAQKSRKINQTQKLPTQMDSQTGNQDQLVLSSEIGSNDLTRNQANLKVASSQARRRQRSSQLKKAVALKEILDLPVSLRSR</sequence>
<feature type="compositionally biased region" description="Polar residues" evidence="1">
    <location>
        <begin position="80"/>
        <end position="117"/>
    </location>
</feature>
<feature type="region of interest" description="Disordered" evidence="1">
    <location>
        <begin position="21"/>
        <end position="136"/>
    </location>
</feature>
<protein>
    <submittedName>
        <fullName evidence="2">Uncharacterized protein</fullName>
    </submittedName>
</protein>
<dbReference type="EMBL" id="JASOOE010000006">
    <property type="protein sequence ID" value="MDK7187179.1"/>
    <property type="molecule type" value="Genomic_DNA"/>
</dbReference>
<feature type="compositionally biased region" description="Basic and acidic residues" evidence="1">
    <location>
        <begin position="22"/>
        <end position="41"/>
    </location>
</feature>
<feature type="compositionally biased region" description="Basic residues" evidence="1">
    <location>
        <begin position="64"/>
        <end position="79"/>
    </location>
</feature>
<organism evidence="2 3">
    <name type="scientific">Facklamia hominis</name>
    <dbReference type="NCBI Taxonomy" id="178214"/>
    <lineage>
        <taxon>Bacteria</taxon>
        <taxon>Bacillati</taxon>
        <taxon>Bacillota</taxon>
        <taxon>Bacilli</taxon>
        <taxon>Lactobacillales</taxon>
        <taxon>Aerococcaceae</taxon>
        <taxon>Facklamia</taxon>
    </lineage>
</organism>
<accession>A0AAJ1Q5L4</accession>
<proteinExistence type="predicted"/>
<dbReference type="RefSeq" id="WP_285065633.1">
    <property type="nucleotide sequence ID" value="NZ_JASOOE010000006.1"/>
</dbReference>
<comment type="caution">
    <text evidence="2">The sequence shown here is derived from an EMBL/GenBank/DDBJ whole genome shotgun (WGS) entry which is preliminary data.</text>
</comment>